<keyword evidence="2" id="KW-1185">Reference proteome</keyword>
<organism evidence="1 2">
    <name type="scientific">Marasmius crinis-equi</name>
    <dbReference type="NCBI Taxonomy" id="585013"/>
    <lineage>
        <taxon>Eukaryota</taxon>
        <taxon>Fungi</taxon>
        <taxon>Dikarya</taxon>
        <taxon>Basidiomycota</taxon>
        <taxon>Agaricomycotina</taxon>
        <taxon>Agaricomycetes</taxon>
        <taxon>Agaricomycetidae</taxon>
        <taxon>Agaricales</taxon>
        <taxon>Marasmiineae</taxon>
        <taxon>Marasmiaceae</taxon>
        <taxon>Marasmius</taxon>
    </lineage>
</organism>
<feature type="non-terminal residue" evidence="1">
    <location>
        <position position="1"/>
    </location>
</feature>
<evidence type="ECO:0000313" key="2">
    <source>
        <dbReference type="Proteomes" id="UP001465976"/>
    </source>
</evidence>
<accession>A0ABR3EI27</accession>
<feature type="non-terminal residue" evidence="1">
    <location>
        <position position="193"/>
    </location>
</feature>
<gene>
    <name evidence="1" type="ORF">V5O48_019553</name>
</gene>
<protein>
    <submittedName>
        <fullName evidence="1">Uncharacterized protein</fullName>
    </submittedName>
</protein>
<dbReference type="Proteomes" id="UP001465976">
    <property type="component" value="Unassembled WGS sequence"/>
</dbReference>
<proteinExistence type="predicted"/>
<evidence type="ECO:0000313" key="1">
    <source>
        <dbReference type="EMBL" id="KAL0562534.1"/>
    </source>
</evidence>
<dbReference type="EMBL" id="JBAHYK010005328">
    <property type="protein sequence ID" value="KAL0562534.1"/>
    <property type="molecule type" value="Genomic_DNA"/>
</dbReference>
<sequence length="193" mass="21852">NRNLTRLKLSSHFDTSFDDLFEEEPGETKLPPLKLHDLHLNGWEMTPTPSVLRHLECLHSLELPNLCTELYSSIWHPLRSSSVHLRHISVYGINADFLDYMESYTGLEILKISIAGLGFDETDHLARRFYGKSLPTHKESIRTLQMGTVAEDEWTVGLKTVNVFDQYNMLTCLAVGLKATDINPGKGIEGDIV</sequence>
<name>A0ABR3EI27_9AGAR</name>
<reference evidence="1 2" key="1">
    <citation type="submission" date="2024-02" db="EMBL/GenBank/DDBJ databases">
        <title>A draft genome for the cacao thread blight pathogen Marasmius crinis-equi.</title>
        <authorList>
            <person name="Cohen S.P."/>
            <person name="Baruah I.K."/>
            <person name="Amoako-Attah I."/>
            <person name="Bukari Y."/>
            <person name="Meinhardt L.W."/>
            <person name="Bailey B.A."/>
        </authorList>
    </citation>
    <scope>NUCLEOTIDE SEQUENCE [LARGE SCALE GENOMIC DNA]</scope>
    <source>
        <strain evidence="1 2">GH-76</strain>
    </source>
</reference>
<comment type="caution">
    <text evidence="1">The sequence shown here is derived from an EMBL/GenBank/DDBJ whole genome shotgun (WGS) entry which is preliminary data.</text>
</comment>